<keyword evidence="9" id="KW-1185">Reference proteome</keyword>
<dbReference type="InterPro" id="IPR006050">
    <property type="entry name" value="DNA_photolyase_N"/>
</dbReference>
<reference evidence="9" key="1">
    <citation type="journal article" date="2019" name="Int. J. Syst. Evol. Microbiol.">
        <title>The Global Catalogue of Microorganisms (GCM) 10K type strain sequencing project: providing services to taxonomists for standard genome sequencing and annotation.</title>
        <authorList>
            <consortium name="The Broad Institute Genomics Platform"/>
            <consortium name="The Broad Institute Genome Sequencing Center for Infectious Disease"/>
            <person name="Wu L."/>
            <person name="Ma J."/>
        </authorList>
    </citation>
    <scope>NUCLEOTIDE SEQUENCE [LARGE SCALE GENOMIC DNA]</scope>
    <source>
        <strain evidence="9">KCTC 42398</strain>
    </source>
</reference>
<evidence type="ECO:0000256" key="4">
    <source>
        <dbReference type="ARBA" id="ARBA00022827"/>
    </source>
</evidence>
<proteinExistence type="inferred from homology"/>
<comment type="cofactor">
    <cofactor evidence="6">
        <name>(6R)-5,10-methylene-5,6,7,8-tetrahydrofolate</name>
        <dbReference type="ChEBI" id="CHEBI:15636"/>
    </cofactor>
    <text evidence="6">Binds 1 5,10-methenyltetrahydrofolate (MTHF) per subunit.</text>
</comment>
<accession>A0ABW5T5Z7</accession>
<gene>
    <name evidence="8" type="ORF">ACFSR8_00180</name>
</gene>
<protein>
    <recommendedName>
        <fullName evidence="2 6">Cryptochrome DASH</fullName>
    </recommendedName>
</protein>
<dbReference type="InterPro" id="IPR002081">
    <property type="entry name" value="Cryptochrome/DNA_photolyase_1"/>
</dbReference>
<dbReference type="Gene3D" id="1.25.40.80">
    <property type="match status" value="1"/>
</dbReference>
<dbReference type="NCBIfam" id="TIGR02765">
    <property type="entry name" value="crypto_DASH"/>
    <property type="match status" value="1"/>
</dbReference>
<keyword evidence="5 6" id="KW-0157">Chromophore</keyword>
<feature type="domain" description="Photolyase/cryptochrome alpha/beta" evidence="7">
    <location>
        <begin position="7"/>
        <end position="140"/>
    </location>
</feature>
<comment type="function">
    <text evidence="6">May have a photoreceptor function.</text>
</comment>
<dbReference type="SUPFAM" id="SSF52425">
    <property type="entry name" value="Cryptochrome/photolyase, N-terminal domain"/>
    <property type="match status" value="1"/>
</dbReference>
<evidence type="ECO:0000256" key="3">
    <source>
        <dbReference type="ARBA" id="ARBA00022630"/>
    </source>
</evidence>
<dbReference type="PANTHER" id="PTHR11455">
    <property type="entry name" value="CRYPTOCHROME"/>
    <property type="match status" value="1"/>
</dbReference>
<dbReference type="InterPro" id="IPR005101">
    <property type="entry name" value="Cryptochr/Photolyase_FAD-bd"/>
</dbReference>
<organism evidence="8 9">
    <name type="scientific">Hyunsoonleella rubra</name>
    <dbReference type="NCBI Taxonomy" id="1737062"/>
    <lineage>
        <taxon>Bacteria</taxon>
        <taxon>Pseudomonadati</taxon>
        <taxon>Bacteroidota</taxon>
        <taxon>Flavobacteriia</taxon>
        <taxon>Flavobacteriales</taxon>
        <taxon>Flavobacteriaceae</taxon>
    </lineage>
</organism>
<dbReference type="PANTHER" id="PTHR11455:SF22">
    <property type="entry name" value="CRYPTOCHROME DASH"/>
    <property type="match status" value="1"/>
</dbReference>
<keyword evidence="3 6" id="KW-0285">Flavoprotein</keyword>
<name>A0ABW5T5Z7_9FLAO</name>
<dbReference type="Pfam" id="PF00875">
    <property type="entry name" value="DNA_photolyase"/>
    <property type="match status" value="1"/>
</dbReference>
<dbReference type="EMBL" id="JBHULY010000002">
    <property type="protein sequence ID" value="MFD2724615.1"/>
    <property type="molecule type" value="Genomic_DNA"/>
</dbReference>
<evidence type="ECO:0000256" key="5">
    <source>
        <dbReference type="ARBA" id="ARBA00022991"/>
    </source>
</evidence>
<evidence type="ECO:0000256" key="2">
    <source>
        <dbReference type="ARBA" id="ARBA00017881"/>
    </source>
</evidence>
<dbReference type="PRINTS" id="PR00147">
    <property type="entry name" value="DNAPHOTLYASE"/>
</dbReference>
<evidence type="ECO:0000313" key="8">
    <source>
        <dbReference type="EMBL" id="MFD2724615.1"/>
    </source>
</evidence>
<evidence type="ECO:0000256" key="6">
    <source>
        <dbReference type="RuleBase" id="RU367151"/>
    </source>
</evidence>
<dbReference type="SUPFAM" id="SSF48173">
    <property type="entry name" value="Cryptochrome/photolyase FAD-binding domain"/>
    <property type="match status" value="1"/>
</dbReference>
<dbReference type="PROSITE" id="PS51645">
    <property type="entry name" value="PHR_CRY_ALPHA_BETA"/>
    <property type="match status" value="1"/>
</dbReference>
<dbReference type="Gene3D" id="3.40.50.620">
    <property type="entry name" value="HUPs"/>
    <property type="match status" value="1"/>
</dbReference>
<dbReference type="Gene3D" id="1.10.579.10">
    <property type="entry name" value="DNA Cyclobutane Dipyrimidine Photolyase, subunit A, domain 3"/>
    <property type="match status" value="1"/>
</dbReference>
<comment type="cofactor">
    <cofactor evidence="6">
        <name>FAD</name>
        <dbReference type="ChEBI" id="CHEBI:57692"/>
    </cofactor>
    <text evidence="6">Binds 1 FAD per subunit.</text>
</comment>
<keyword evidence="4 6" id="KW-0274">FAD</keyword>
<dbReference type="Pfam" id="PF03441">
    <property type="entry name" value="FAD_binding_7"/>
    <property type="match status" value="1"/>
</dbReference>
<dbReference type="InterPro" id="IPR036155">
    <property type="entry name" value="Crypto/Photolyase_N_sf"/>
</dbReference>
<dbReference type="InterPro" id="IPR014133">
    <property type="entry name" value="Cry_DASH"/>
</dbReference>
<evidence type="ECO:0000256" key="1">
    <source>
        <dbReference type="ARBA" id="ARBA00005862"/>
    </source>
</evidence>
<dbReference type="Proteomes" id="UP001597476">
    <property type="component" value="Unassembled WGS sequence"/>
</dbReference>
<dbReference type="InterPro" id="IPR036134">
    <property type="entry name" value="Crypto/Photolyase_FAD-like_sf"/>
</dbReference>
<evidence type="ECO:0000313" key="9">
    <source>
        <dbReference type="Proteomes" id="UP001597476"/>
    </source>
</evidence>
<comment type="similarity">
    <text evidence="1 6">Belongs to the DNA photolyase class-1 family.</text>
</comment>
<dbReference type="RefSeq" id="WP_380287820.1">
    <property type="nucleotide sequence ID" value="NZ_JBHULY010000002.1"/>
</dbReference>
<comment type="caution">
    <text evidence="8">The sequence shown here is derived from an EMBL/GenBank/DDBJ whole genome shotgun (WGS) entry which is preliminary data.</text>
</comment>
<evidence type="ECO:0000259" key="7">
    <source>
        <dbReference type="PROSITE" id="PS51645"/>
    </source>
</evidence>
<sequence>MQKQQNSIGLVWFRNDLRVQDNFILNQALQYHSKVIALYCFDPKHYETSVFGFKKTEKFRAKFLIESIIDLRKNLKALNIELFVFQNKPEDVIPTLVKTYNISTIFLQKEWTSEEHTVFKNVKASVKQEVNFCEYYDQFLYHPDDIPFAISSIPSIFTNFRKQVEKLSKVKAFFESESASAHPRISNTTTIPSLEDLGFEEFEPNPNSAFPFKGGETSALERLKYYFFETKKLSVYKRTRNGLVGTDFSSKFSPWLANGSISARTIYWNVKAFEKEHFKNLSTYWLVFELIWRDYFKYISLKHGNTIFKIGGILNKDYEWKSDATMVQKWINGKTCSAFVNANMIELQKTGWMSNRGRQIVASFFAKDLLLDWRIGASYFESLLIDYDVHSNYGNWMYVAGVGNDPRDRKFNVELQAERYDPKGTFRNIWLQPTLF</sequence>
<dbReference type="InterPro" id="IPR014729">
    <property type="entry name" value="Rossmann-like_a/b/a_fold"/>
</dbReference>